<dbReference type="PANTHER" id="PTHR11972:SF69">
    <property type="entry name" value="FERRIC REDUCTION OXIDASE 6-RELATED"/>
    <property type="match status" value="1"/>
</dbReference>
<feature type="transmembrane region" description="Helical" evidence="8">
    <location>
        <begin position="264"/>
        <end position="282"/>
    </location>
</feature>
<dbReference type="Proteomes" id="UP000244855">
    <property type="component" value="Unassembled WGS sequence"/>
</dbReference>
<comment type="subcellular location">
    <subcellularLocation>
        <location evidence="1">Membrane</location>
        <topology evidence="1">Multi-pass membrane protein</topology>
    </subcellularLocation>
</comment>
<protein>
    <recommendedName>
        <fullName evidence="9">Ferric oxidoreductase domain-containing protein</fullName>
    </recommendedName>
</protein>
<dbReference type="InterPro" id="IPR013130">
    <property type="entry name" value="Fe3_Rdtase_TM_dom"/>
</dbReference>
<keyword evidence="7 8" id="KW-0472">Membrane</keyword>
<dbReference type="GO" id="GO:0006811">
    <property type="term" value="P:monoatomic ion transport"/>
    <property type="evidence" value="ECO:0007669"/>
    <property type="project" value="UniProtKB-KW"/>
</dbReference>
<dbReference type="InterPro" id="IPR039261">
    <property type="entry name" value="FNR_nucleotide-bd"/>
</dbReference>
<dbReference type="OrthoDB" id="10006946at2759"/>
<feature type="transmembrane region" description="Helical" evidence="8">
    <location>
        <begin position="47"/>
        <end position="67"/>
    </location>
</feature>
<evidence type="ECO:0000256" key="7">
    <source>
        <dbReference type="ARBA" id="ARBA00023136"/>
    </source>
</evidence>
<name>A0A2V1DB98_9PLEO</name>
<dbReference type="InterPro" id="IPR050369">
    <property type="entry name" value="RBOH/FRE"/>
</dbReference>
<feature type="transmembrane region" description="Helical" evidence="8">
    <location>
        <begin position="231"/>
        <end position="252"/>
    </location>
</feature>
<evidence type="ECO:0000259" key="9">
    <source>
        <dbReference type="Pfam" id="PF01794"/>
    </source>
</evidence>
<dbReference type="GO" id="GO:0016491">
    <property type="term" value="F:oxidoreductase activity"/>
    <property type="evidence" value="ECO:0007669"/>
    <property type="project" value="UniProtKB-KW"/>
</dbReference>
<dbReference type="Pfam" id="PF01794">
    <property type="entry name" value="Ferric_reduct"/>
    <property type="match status" value="1"/>
</dbReference>
<evidence type="ECO:0000313" key="10">
    <source>
        <dbReference type="EMBL" id="PVH95315.1"/>
    </source>
</evidence>
<sequence length="586" mass="65364">MIKYLETGVLFGMLSASVGLAFGLTRIRCYATICPEDYFPFQVTIHIAVYYGMLAVLSLILLLRAHIPAVRSVMGAHVANTLPIVRRRVTLGGLLSCAWVVGLAGAATGVWLSKQLKFWGARTGPLNWASAKIELTLTGVTGHYADIMLGLLLLPTSRFSLIGRAFALHQSTLLLAHKIIAYAFILFSIIHGGAYMSFESGGGEGDKRREEAFASGNPVMTLSESKKRSSWFTQTMNTGIAAVIFFLIILFTSLSRVRRNHYNLFYYTHVILGTAVIISASLHASTDFYLVIPGLLLWLTDRLYRLWAVYKTHQNSVAMIENAGHGWVRISVGATPQNDMSIAERDVKTNDPLEYYYLSFPVLSRLQNHAFTAAIPATSQTGPRFLLQPTSGKSSEKLYKEWTWKLRSQASNRSSCTTLYVDIQGPYPVHDDGYKTASHIVCIVGGTGVTGACSLVHWWLGNGSPDSLMTVIWAIRERKMADVREWHDLWSASRSIDTLSLTLHVSSENGRLEAYPALQHELRRSNTRPAETNRAWVYASGPDGLLRAAEKACVKVQQDLQRAERERMRSLWSVSKISWYMAKWEV</sequence>
<evidence type="ECO:0000256" key="8">
    <source>
        <dbReference type="SAM" id="Phobius"/>
    </source>
</evidence>
<dbReference type="AlphaFoldDB" id="A0A2V1DB98"/>
<evidence type="ECO:0000256" key="6">
    <source>
        <dbReference type="ARBA" id="ARBA00023065"/>
    </source>
</evidence>
<keyword evidence="11" id="KW-1185">Reference proteome</keyword>
<dbReference type="SUPFAM" id="SSF52343">
    <property type="entry name" value="Ferredoxin reductase-like, C-terminal NADP-linked domain"/>
    <property type="match status" value="1"/>
</dbReference>
<dbReference type="EMBL" id="KZ805500">
    <property type="protein sequence ID" value="PVH95315.1"/>
    <property type="molecule type" value="Genomic_DNA"/>
</dbReference>
<evidence type="ECO:0000256" key="3">
    <source>
        <dbReference type="ARBA" id="ARBA00022982"/>
    </source>
</evidence>
<keyword evidence="2 8" id="KW-0812">Transmembrane</keyword>
<dbReference type="PANTHER" id="PTHR11972">
    <property type="entry name" value="NADPH OXIDASE"/>
    <property type="match status" value="1"/>
</dbReference>
<reference evidence="10 11" key="1">
    <citation type="journal article" date="2018" name="Sci. Rep.">
        <title>Comparative genomics provides insights into the lifestyle and reveals functional heterogeneity of dark septate endophytic fungi.</title>
        <authorList>
            <person name="Knapp D.G."/>
            <person name="Nemeth J.B."/>
            <person name="Barry K."/>
            <person name="Hainaut M."/>
            <person name="Henrissat B."/>
            <person name="Johnson J."/>
            <person name="Kuo A."/>
            <person name="Lim J.H.P."/>
            <person name="Lipzen A."/>
            <person name="Nolan M."/>
            <person name="Ohm R.A."/>
            <person name="Tamas L."/>
            <person name="Grigoriev I.V."/>
            <person name="Spatafora J.W."/>
            <person name="Nagy L.G."/>
            <person name="Kovacs G.M."/>
        </authorList>
    </citation>
    <scope>NUCLEOTIDE SEQUENCE [LARGE SCALE GENOMIC DNA]</scope>
    <source>
        <strain evidence="10 11">DSE2036</strain>
    </source>
</reference>
<evidence type="ECO:0000313" key="11">
    <source>
        <dbReference type="Proteomes" id="UP000244855"/>
    </source>
</evidence>
<keyword evidence="6" id="KW-0813">Transport</keyword>
<gene>
    <name evidence="10" type="ORF">DM02DRAFT_720835</name>
</gene>
<dbReference type="Gene3D" id="3.40.50.80">
    <property type="entry name" value="Nucleotide-binding domain of ferredoxin-NADP reductase (FNR) module"/>
    <property type="match status" value="1"/>
</dbReference>
<feature type="domain" description="Ferric oxidoreductase" evidence="9">
    <location>
        <begin position="141"/>
        <end position="279"/>
    </location>
</feature>
<dbReference type="STRING" id="97972.A0A2V1DB98"/>
<proteinExistence type="predicted"/>
<keyword evidence="6" id="KW-0406">Ion transport</keyword>
<accession>A0A2V1DB98</accession>
<dbReference type="GO" id="GO:0005886">
    <property type="term" value="C:plasma membrane"/>
    <property type="evidence" value="ECO:0007669"/>
    <property type="project" value="TreeGrafter"/>
</dbReference>
<organism evidence="10 11">
    <name type="scientific">Periconia macrospinosa</name>
    <dbReference type="NCBI Taxonomy" id="97972"/>
    <lineage>
        <taxon>Eukaryota</taxon>
        <taxon>Fungi</taxon>
        <taxon>Dikarya</taxon>
        <taxon>Ascomycota</taxon>
        <taxon>Pezizomycotina</taxon>
        <taxon>Dothideomycetes</taxon>
        <taxon>Pleosporomycetidae</taxon>
        <taxon>Pleosporales</taxon>
        <taxon>Massarineae</taxon>
        <taxon>Periconiaceae</taxon>
        <taxon>Periconia</taxon>
    </lineage>
</organism>
<feature type="transmembrane region" description="Helical" evidence="8">
    <location>
        <begin position="88"/>
        <end position="112"/>
    </location>
</feature>
<feature type="transmembrane region" description="Helical" evidence="8">
    <location>
        <begin position="179"/>
        <end position="198"/>
    </location>
</feature>
<feature type="transmembrane region" description="Helical" evidence="8">
    <location>
        <begin position="147"/>
        <end position="167"/>
    </location>
</feature>
<evidence type="ECO:0000256" key="1">
    <source>
        <dbReference type="ARBA" id="ARBA00004141"/>
    </source>
</evidence>
<keyword evidence="3" id="KW-0249">Electron transport</keyword>
<evidence type="ECO:0000256" key="5">
    <source>
        <dbReference type="ARBA" id="ARBA00023002"/>
    </source>
</evidence>
<evidence type="ECO:0000256" key="2">
    <source>
        <dbReference type="ARBA" id="ARBA00022692"/>
    </source>
</evidence>
<keyword evidence="4 8" id="KW-1133">Transmembrane helix</keyword>
<keyword evidence="5" id="KW-0560">Oxidoreductase</keyword>
<evidence type="ECO:0000256" key="4">
    <source>
        <dbReference type="ARBA" id="ARBA00022989"/>
    </source>
</evidence>